<proteinExistence type="predicted"/>
<sequence length="147" mass="16431">MTMVQEIATDLEIAFPSGEYRLIRSSKMPAGQNGTLYELSLPDTPDNCVALYEYPGQAPMRLLGSAIPQENVSLQVMVRHKSATKALEWTKRITKHLITINGREVAGVYYMLVESKTSSPIDIGPDPNNRRRYTVNFSVAKNWSPDA</sequence>
<reference evidence="1 2" key="1">
    <citation type="journal article" date="2019" name="Int. J. Syst. Evol. Microbiol.">
        <title>The Global Catalogue of Microorganisms (GCM) 10K type strain sequencing project: providing services to taxonomists for standard genome sequencing and annotation.</title>
        <authorList>
            <consortium name="The Broad Institute Genomics Platform"/>
            <consortium name="The Broad Institute Genome Sequencing Center for Infectious Disease"/>
            <person name="Wu L."/>
            <person name="Ma J."/>
        </authorList>
    </citation>
    <scope>NUCLEOTIDE SEQUENCE [LARGE SCALE GENOMIC DNA]</scope>
    <source>
        <strain evidence="1 2">JCM 6924</strain>
    </source>
</reference>
<dbReference type="EMBL" id="BAAATM010000022">
    <property type="protein sequence ID" value="GAA2554961.1"/>
    <property type="molecule type" value="Genomic_DNA"/>
</dbReference>
<evidence type="ECO:0000313" key="2">
    <source>
        <dbReference type="Proteomes" id="UP001501095"/>
    </source>
</evidence>
<gene>
    <name evidence="1" type="ORF">GCM10010423_65170</name>
</gene>
<organism evidence="1 2">
    <name type="scientific">Streptomyces levis</name>
    <dbReference type="NCBI Taxonomy" id="285566"/>
    <lineage>
        <taxon>Bacteria</taxon>
        <taxon>Bacillati</taxon>
        <taxon>Actinomycetota</taxon>
        <taxon>Actinomycetes</taxon>
        <taxon>Kitasatosporales</taxon>
        <taxon>Streptomycetaceae</taxon>
        <taxon>Streptomyces</taxon>
    </lineage>
</organism>
<evidence type="ECO:0000313" key="1">
    <source>
        <dbReference type="EMBL" id="GAA2554961.1"/>
    </source>
</evidence>
<name>A0ABN3P2K2_9ACTN</name>
<keyword evidence="2" id="KW-1185">Reference proteome</keyword>
<dbReference type="InterPro" id="IPR024411">
    <property type="entry name" value="Tail_terminator_phage"/>
</dbReference>
<protein>
    <recommendedName>
        <fullName evidence="3">Tail terminator</fullName>
    </recommendedName>
</protein>
<dbReference type="Pfam" id="PF12691">
    <property type="entry name" value="Phage_tail_terminator_6"/>
    <property type="match status" value="1"/>
</dbReference>
<comment type="caution">
    <text evidence="1">The sequence shown here is derived from an EMBL/GenBank/DDBJ whole genome shotgun (WGS) entry which is preliminary data.</text>
</comment>
<dbReference type="Proteomes" id="UP001501095">
    <property type="component" value="Unassembled WGS sequence"/>
</dbReference>
<evidence type="ECO:0008006" key="3">
    <source>
        <dbReference type="Google" id="ProtNLM"/>
    </source>
</evidence>
<accession>A0ABN3P2K2</accession>